<evidence type="ECO:0000259" key="5">
    <source>
        <dbReference type="Pfam" id="PF17763"/>
    </source>
</evidence>
<dbReference type="InterPro" id="IPR006034">
    <property type="entry name" value="Asparaginase/glutaminase-like"/>
</dbReference>
<dbReference type="InterPro" id="IPR027475">
    <property type="entry name" value="Asparaginase/glutaminase_AS2"/>
</dbReference>
<dbReference type="SFLD" id="SFLDS00057">
    <property type="entry name" value="Glutaminase/Asparaginase"/>
    <property type="match status" value="1"/>
</dbReference>
<dbReference type="PIRSF" id="PIRSF500176">
    <property type="entry name" value="L_ASNase"/>
    <property type="match status" value="1"/>
</dbReference>
<dbReference type="PROSITE" id="PS51732">
    <property type="entry name" value="ASN_GLN_ASE_3"/>
    <property type="match status" value="1"/>
</dbReference>
<dbReference type="PANTHER" id="PTHR11707">
    <property type="entry name" value="L-ASPARAGINASE"/>
    <property type="match status" value="1"/>
</dbReference>
<feature type="domain" description="Asparaginase/glutaminase C-terminal" evidence="5">
    <location>
        <begin position="212"/>
        <end position="301"/>
    </location>
</feature>
<evidence type="ECO:0000256" key="1">
    <source>
        <dbReference type="ARBA" id="ARBA00010518"/>
    </source>
</evidence>
<dbReference type="InterPro" id="IPR027474">
    <property type="entry name" value="L-asparaginase_N"/>
</dbReference>
<comment type="caution">
    <text evidence="6">The sequence shown here is derived from an EMBL/GenBank/DDBJ whole genome shotgun (WGS) entry which is preliminary data.</text>
</comment>
<dbReference type="EMBL" id="JADDOJ010000004">
    <property type="protein sequence ID" value="MBE7939340.1"/>
    <property type="molecule type" value="Genomic_DNA"/>
</dbReference>
<dbReference type="InterPro" id="IPR040919">
    <property type="entry name" value="Asparaginase_C"/>
</dbReference>
<dbReference type="Gene3D" id="3.40.50.1170">
    <property type="entry name" value="L-asparaginase, N-terminal domain"/>
    <property type="match status" value="1"/>
</dbReference>
<dbReference type="InterPro" id="IPR037152">
    <property type="entry name" value="L-asparaginase_N_sf"/>
</dbReference>
<dbReference type="SUPFAM" id="SSF53774">
    <property type="entry name" value="Glutaminase/Asparaginase"/>
    <property type="match status" value="1"/>
</dbReference>
<sequence>MARPTIAVLGTGGTLAGSSASATDNVGYTAAQIGIEAILAGIPGLRDLPLASEQVAQLDSKDMDFATWGRLLARCQAWLARDEVQGVVITHGTDTLEETAYFLHRMLDTAKPVVLTCAMRPATSMSPDGPQNILDALAVASAAGAQGVVAVCAGVVHDAVQVSKVHPYRLDAFASGEAGPLAYVEDGQVRPVRAWVPTAPRALDWPAGAWPRVEIVMNHAGAGGGMVRALVRDGVQGIVVAGTGNGSVAQPLLDALQEAREAGVALVRTTRCSQGPIVRHAGETLPASALSPVKARIELVLDLLRPPARPAPGR</sequence>
<dbReference type="PRINTS" id="PR00139">
    <property type="entry name" value="ASNGLNASE"/>
</dbReference>
<name>A0ABR9SAG1_9BURK</name>
<dbReference type="InterPro" id="IPR027473">
    <property type="entry name" value="L-asparaginase_C"/>
</dbReference>
<dbReference type="Pfam" id="PF17763">
    <property type="entry name" value="Asparaginase_C"/>
    <property type="match status" value="1"/>
</dbReference>
<evidence type="ECO:0000313" key="7">
    <source>
        <dbReference type="Proteomes" id="UP000715965"/>
    </source>
</evidence>
<reference evidence="6 7" key="1">
    <citation type="submission" date="2020-10" db="EMBL/GenBank/DDBJ databases">
        <title>Draft genome of Ramlibacter aquaticus LMG 30558.</title>
        <authorList>
            <person name="Props R."/>
        </authorList>
    </citation>
    <scope>NUCLEOTIDE SEQUENCE [LARGE SCALE GENOMIC DNA]</scope>
    <source>
        <strain evidence="6 7">LMG 30558</strain>
    </source>
</reference>
<gene>
    <name evidence="6" type="ORF">IM725_01990</name>
</gene>
<evidence type="ECO:0000256" key="3">
    <source>
        <dbReference type="PROSITE-ProRule" id="PRU10100"/>
    </source>
</evidence>
<feature type="domain" description="L-asparaginase N-terminal" evidence="4">
    <location>
        <begin position="6"/>
        <end position="190"/>
    </location>
</feature>
<keyword evidence="2" id="KW-0378">Hydrolase</keyword>
<evidence type="ECO:0000313" key="6">
    <source>
        <dbReference type="EMBL" id="MBE7939340.1"/>
    </source>
</evidence>
<dbReference type="SMART" id="SM00870">
    <property type="entry name" value="Asparaginase"/>
    <property type="match status" value="1"/>
</dbReference>
<proteinExistence type="inferred from homology"/>
<dbReference type="InterPro" id="IPR004550">
    <property type="entry name" value="AsnASE_II"/>
</dbReference>
<dbReference type="InterPro" id="IPR036152">
    <property type="entry name" value="Asp/glu_Ase-like_sf"/>
</dbReference>
<dbReference type="Gene3D" id="3.40.50.40">
    <property type="match status" value="1"/>
</dbReference>
<dbReference type="PIRSF" id="PIRSF001220">
    <property type="entry name" value="L-ASNase_gatD"/>
    <property type="match status" value="1"/>
</dbReference>
<dbReference type="Pfam" id="PF00710">
    <property type="entry name" value="Asparaginase"/>
    <property type="match status" value="1"/>
</dbReference>
<comment type="similarity">
    <text evidence="1">Belongs to the asparaginase 1 family.</text>
</comment>
<dbReference type="PANTHER" id="PTHR11707:SF28">
    <property type="entry name" value="60 KDA LYSOPHOSPHOLIPASE"/>
    <property type="match status" value="1"/>
</dbReference>
<organism evidence="6 7">
    <name type="scientific">Ramlibacter aquaticus</name>
    <dbReference type="NCBI Taxonomy" id="2780094"/>
    <lineage>
        <taxon>Bacteria</taxon>
        <taxon>Pseudomonadati</taxon>
        <taxon>Pseudomonadota</taxon>
        <taxon>Betaproteobacteria</taxon>
        <taxon>Burkholderiales</taxon>
        <taxon>Comamonadaceae</taxon>
        <taxon>Ramlibacter</taxon>
    </lineage>
</organism>
<dbReference type="PROSITE" id="PS00917">
    <property type="entry name" value="ASN_GLN_ASE_2"/>
    <property type="match status" value="1"/>
</dbReference>
<protein>
    <submittedName>
        <fullName evidence="6">Asparaginase</fullName>
    </submittedName>
</protein>
<evidence type="ECO:0000256" key="2">
    <source>
        <dbReference type="ARBA" id="ARBA00022801"/>
    </source>
</evidence>
<accession>A0ABR9SAG1</accession>
<keyword evidence="7" id="KW-1185">Reference proteome</keyword>
<feature type="active site" evidence="3">
    <location>
        <position position="93"/>
    </location>
</feature>
<dbReference type="Proteomes" id="UP000715965">
    <property type="component" value="Unassembled WGS sequence"/>
</dbReference>
<evidence type="ECO:0000259" key="4">
    <source>
        <dbReference type="Pfam" id="PF00710"/>
    </source>
</evidence>
<dbReference type="CDD" id="cd08964">
    <property type="entry name" value="L-asparaginase_II"/>
    <property type="match status" value="1"/>
</dbReference>